<dbReference type="Pfam" id="PF12698">
    <property type="entry name" value="ABC2_membrane_3"/>
    <property type="match status" value="1"/>
</dbReference>
<keyword evidence="2 5" id="KW-0812">Transmembrane</keyword>
<evidence type="ECO:0000256" key="2">
    <source>
        <dbReference type="ARBA" id="ARBA00022692"/>
    </source>
</evidence>
<organism evidence="7 8">
    <name type="scientific">Virgibacillus salarius</name>
    <dbReference type="NCBI Taxonomy" id="447199"/>
    <lineage>
        <taxon>Bacteria</taxon>
        <taxon>Bacillati</taxon>
        <taxon>Bacillota</taxon>
        <taxon>Bacilli</taxon>
        <taxon>Bacillales</taxon>
        <taxon>Bacillaceae</taxon>
        <taxon>Virgibacillus</taxon>
    </lineage>
</organism>
<comment type="caution">
    <text evidence="7">The sequence shown here is derived from an EMBL/GenBank/DDBJ whole genome shotgun (WGS) entry which is preliminary data.</text>
</comment>
<dbReference type="InterPro" id="IPR047817">
    <property type="entry name" value="ABC2_TM_bact-type"/>
</dbReference>
<dbReference type="InterPro" id="IPR000412">
    <property type="entry name" value="ABC_2_transport"/>
</dbReference>
<accession>A0A941DX20</accession>
<feature type="domain" description="ABC transmembrane type-2" evidence="6">
    <location>
        <begin position="20"/>
        <end position="242"/>
    </location>
</feature>
<gene>
    <name evidence="7" type="ORF">KCX74_11655</name>
</gene>
<evidence type="ECO:0000313" key="7">
    <source>
        <dbReference type="EMBL" id="MBR7796694.1"/>
    </source>
</evidence>
<evidence type="ECO:0000259" key="6">
    <source>
        <dbReference type="PROSITE" id="PS51012"/>
    </source>
</evidence>
<dbReference type="InterPro" id="IPR013525">
    <property type="entry name" value="ABC2_TM"/>
</dbReference>
<evidence type="ECO:0000313" key="8">
    <source>
        <dbReference type="Proteomes" id="UP000675284"/>
    </source>
</evidence>
<dbReference type="GO" id="GO:0043190">
    <property type="term" value="C:ATP-binding cassette (ABC) transporter complex"/>
    <property type="evidence" value="ECO:0007669"/>
    <property type="project" value="InterPro"/>
</dbReference>
<dbReference type="InterPro" id="IPR051784">
    <property type="entry name" value="Nod_factor_ABC_transporter"/>
</dbReference>
<dbReference type="PIRSF" id="PIRSF006648">
    <property type="entry name" value="DrrB"/>
    <property type="match status" value="1"/>
</dbReference>
<reference evidence="7" key="1">
    <citation type="submission" date="2021-04" db="EMBL/GenBank/DDBJ databases">
        <title>Isolation and polyphasic classification of algal microorganism.</title>
        <authorList>
            <person name="Wang S."/>
        </authorList>
    </citation>
    <scope>NUCLEOTIDE SEQUENCE</scope>
    <source>
        <strain evidence="7">720a</strain>
    </source>
</reference>
<evidence type="ECO:0000256" key="5">
    <source>
        <dbReference type="SAM" id="Phobius"/>
    </source>
</evidence>
<feature type="transmembrane region" description="Helical" evidence="5">
    <location>
        <begin position="166"/>
        <end position="184"/>
    </location>
</feature>
<comment type="subcellular location">
    <subcellularLocation>
        <location evidence="1">Membrane</location>
        <topology evidence="1">Multi-pass membrane protein</topology>
    </subcellularLocation>
</comment>
<evidence type="ECO:0000256" key="1">
    <source>
        <dbReference type="ARBA" id="ARBA00004141"/>
    </source>
</evidence>
<proteinExistence type="predicted"/>
<dbReference type="GO" id="GO:0140359">
    <property type="term" value="F:ABC-type transporter activity"/>
    <property type="evidence" value="ECO:0007669"/>
    <property type="project" value="InterPro"/>
</dbReference>
<name>A0A941DX20_9BACI</name>
<feature type="transmembrane region" description="Helical" evidence="5">
    <location>
        <begin position="97"/>
        <end position="121"/>
    </location>
</feature>
<dbReference type="PANTHER" id="PTHR43229">
    <property type="entry name" value="NODULATION PROTEIN J"/>
    <property type="match status" value="1"/>
</dbReference>
<dbReference type="RefSeq" id="WP_166530476.1">
    <property type="nucleotide sequence ID" value="NZ_JAGSOT010000032.1"/>
</dbReference>
<evidence type="ECO:0000256" key="4">
    <source>
        <dbReference type="ARBA" id="ARBA00023136"/>
    </source>
</evidence>
<dbReference type="PANTHER" id="PTHR43229:SF2">
    <property type="entry name" value="NODULATION PROTEIN J"/>
    <property type="match status" value="1"/>
</dbReference>
<feature type="transmembrane region" description="Helical" evidence="5">
    <location>
        <begin position="133"/>
        <end position="154"/>
    </location>
</feature>
<dbReference type="PROSITE" id="PS51012">
    <property type="entry name" value="ABC_TM2"/>
    <property type="match status" value="1"/>
</dbReference>
<feature type="transmembrane region" description="Helical" evidence="5">
    <location>
        <begin position="218"/>
        <end position="238"/>
    </location>
</feature>
<keyword evidence="4 5" id="KW-0472">Membrane</keyword>
<feature type="transmembrane region" description="Helical" evidence="5">
    <location>
        <begin position="54"/>
        <end position="76"/>
    </location>
</feature>
<dbReference type="EMBL" id="JAGSOT010000032">
    <property type="protein sequence ID" value="MBR7796694.1"/>
    <property type="molecule type" value="Genomic_DNA"/>
</dbReference>
<sequence length="245" mass="27936">MRVLYYQSMAEMKRAFRNPYYVFWSLCIPVIFYFVFTNVINVGVSDGELWASHYLMSMTTFSVMGSSIMSLGIRMVQEKSTGWIKFIKVTPLSNATYLLSQMIGQSCIHLLSIIVIFFAGFVINGVSLTAMQWIISGLWIIIGSFAFLTLGTLIGTMKKVDTANGVSNILFLALALIGGMWMPLDTMPKWLQAIAEWLPSYNFVNGPWEIIRGYTPHWGNMLILFFFTGLFMILSTYIRRRQEVV</sequence>
<evidence type="ECO:0000256" key="3">
    <source>
        <dbReference type="ARBA" id="ARBA00022989"/>
    </source>
</evidence>
<dbReference type="AlphaFoldDB" id="A0A941DX20"/>
<keyword evidence="3 5" id="KW-1133">Transmembrane helix</keyword>
<keyword evidence="8" id="KW-1185">Reference proteome</keyword>
<dbReference type="Proteomes" id="UP000675284">
    <property type="component" value="Unassembled WGS sequence"/>
</dbReference>
<feature type="transmembrane region" description="Helical" evidence="5">
    <location>
        <begin position="21"/>
        <end position="42"/>
    </location>
</feature>
<protein>
    <submittedName>
        <fullName evidence="7">ABC transporter permease</fullName>
    </submittedName>
</protein>